<dbReference type="EMBL" id="RWKW01000062">
    <property type="protein sequence ID" value="RST85219.1"/>
    <property type="molecule type" value="Genomic_DNA"/>
</dbReference>
<protein>
    <submittedName>
        <fullName evidence="12">Sugar ABC transporter ATP-binding protein</fullName>
    </submittedName>
</protein>
<keyword evidence="13" id="KW-1185">Reference proteome</keyword>
<proteinExistence type="inferred from homology"/>
<gene>
    <name evidence="12" type="ORF">EJC49_16910</name>
</gene>
<evidence type="ECO:0000256" key="7">
    <source>
        <dbReference type="ARBA" id="ARBA00022741"/>
    </source>
</evidence>
<dbReference type="AlphaFoldDB" id="A0A429YUT9"/>
<dbReference type="PROSITE" id="PS50893">
    <property type="entry name" value="ABC_TRANSPORTER_2"/>
    <property type="match status" value="2"/>
</dbReference>
<keyword evidence="7" id="KW-0547">Nucleotide-binding</keyword>
<dbReference type="PANTHER" id="PTHR43790:SF9">
    <property type="entry name" value="GALACTOFURANOSE TRANSPORTER ATP-BINDING PROTEIN YTFR"/>
    <property type="match status" value="1"/>
</dbReference>
<dbReference type="InterPro" id="IPR003439">
    <property type="entry name" value="ABC_transporter-like_ATP-bd"/>
</dbReference>
<reference evidence="12 13" key="1">
    <citation type="submission" date="2018-12" db="EMBL/GenBank/DDBJ databases">
        <title>Mesorhizobium carbonis sp. nov., isolated from coal mine water.</title>
        <authorList>
            <person name="Xin W."/>
            <person name="Xu Z."/>
            <person name="Xiang F."/>
            <person name="Zhang J."/>
            <person name="Xi L."/>
            <person name="Liu J."/>
        </authorList>
    </citation>
    <scope>NUCLEOTIDE SEQUENCE [LARGE SCALE GENOMIC DNA]</scope>
    <source>
        <strain evidence="12 13">B2.3</strain>
    </source>
</reference>
<dbReference type="Pfam" id="PF00005">
    <property type="entry name" value="ABC_tran"/>
    <property type="match status" value="2"/>
</dbReference>
<dbReference type="SUPFAM" id="SSF52540">
    <property type="entry name" value="P-loop containing nucleoside triphosphate hydrolases"/>
    <property type="match status" value="2"/>
</dbReference>
<dbReference type="InterPro" id="IPR050107">
    <property type="entry name" value="ABC_carbohydrate_import_ATPase"/>
</dbReference>
<keyword evidence="10" id="KW-0472">Membrane</keyword>
<dbReference type="RefSeq" id="WP_126701117.1">
    <property type="nucleotide sequence ID" value="NZ_RWKW01000062.1"/>
</dbReference>
<dbReference type="Gene3D" id="3.40.50.300">
    <property type="entry name" value="P-loop containing nucleotide triphosphate hydrolases"/>
    <property type="match status" value="2"/>
</dbReference>
<evidence type="ECO:0000256" key="8">
    <source>
        <dbReference type="ARBA" id="ARBA00022840"/>
    </source>
</evidence>
<dbReference type="CDD" id="cd03216">
    <property type="entry name" value="ABC_Carb_Monos_I"/>
    <property type="match status" value="1"/>
</dbReference>
<dbReference type="InterPro" id="IPR017871">
    <property type="entry name" value="ABC_transporter-like_CS"/>
</dbReference>
<evidence type="ECO:0000259" key="11">
    <source>
        <dbReference type="PROSITE" id="PS50893"/>
    </source>
</evidence>
<evidence type="ECO:0000256" key="5">
    <source>
        <dbReference type="ARBA" id="ARBA00022597"/>
    </source>
</evidence>
<dbReference type="GO" id="GO:0005886">
    <property type="term" value="C:plasma membrane"/>
    <property type="evidence" value="ECO:0007669"/>
    <property type="project" value="UniProtKB-SubCell"/>
</dbReference>
<evidence type="ECO:0000256" key="6">
    <source>
        <dbReference type="ARBA" id="ARBA00022737"/>
    </source>
</evidence>
<evidence type="ECO:0000313" key="13">
    <source>
        <dbReference type="Proteomes" id="UP000278398"/>
    </source>
</evidence>
<dbReference type="PANTHER" id="PTHR43790">
    <property type="entry name" value="CARBOHYDRATE TRANSPORT ATP-BINDING PROTEIN MG119-RELATED"/>
    <property type="match status" value="1"/>
</dbReference>
<dbReference type="Proteomes" id="UP000278398">
    <property type="component" value="Unassembled WGS sequence"/>
</dbReference>
<keyword evidence="6" id="KW-0677">Repeat</keyword>
<dbReference type="InterPro" id="IPR027417">
    <property type="entry name" value="P-loop_NTPase"/>
</dbReference>
<feature type="domain" description="ABC transporter" evidence="11">
    <location>
        <begin position="258"/>
        <end position="494"/>
    </location>
</feature>
<feature type="domain" description="ABC transporter" evidence="11">
    <location>
        <begin position="6"/>
        <end position="241"/>
    </location>
</feature>
<dbReference type="GO" id="GO:0016887">
    <property type="term" value="F:ATP hydrolysis activity"/>
    <property type="evidence" value="ECO:0007669"/>
    <property type="project" value="InterPro"/>
</dbReference>
<dbReference type="GO" id="GO:0005524">
    <property type="term" value="F:ATP binding"/>
    <property type="evidence" value="ECO:0007669"/>
    <property type="project" value="UniProtKB-KW"/>
</dbReference>
<organism evidence="12 13">
    <name type="scientific">Aquibium carbonis</name>
    <dbReference type="NCBI Taxonomy" id="2495581"/>
    <lineage>
        <taxon>Bacteria</taxon>
        <taxon>Pseudomonadati</taxon>
        <taxon>Pseudomonadota</taxon>
        <taxon>Alphaproteobacteria</taxon>
        <taxon>Hyphomicrobiales</taxon>
        <taxon>Phyllobacteriaceae</taxon>
        <taxon>Aquibium</taxon>
    </lineage>
</organism>
<evidence type="ECO:0000256" key="1">
    <source>
        <dbReference type="ARBA" id="ARBA00004202"/>
    </source>
</evidence>
<comment type="caution">
    <text evidence="12">The sequence shown here is derived from an EMBL/GenBank/DDBJ whole genome shotgun (WGS) entry which is preliminary data.</text>
</comment>
<keyword evidence="9" id="KW-1278">Translocase</keyword>
<dbReference type="CDD" id="cd03215">
    <property type="entry name" value="ABC_Carb_Monos_II"/>
    <property type="match status" value="1"/>
</dbReference>
<dbReference type="InterPro" id="IPR003593">
    <property type="entry name" value="AAA+_ATPase"/>
</dbReference>
<dbReference type="OrthoDB" id="9805029at2"/>
<evidence type="ECO:0000256" key="9">
    <source>
        <dbReference type="ARBA" id="ARBA00022967"/>
    </source>
</evidence>
<keyword evidence="5" id="KW-0762">Sugar transport</keyword>
<comment type="subcellular location">
    <subcellularLocation>
        <location evidence="1">Cell membrane</location>
        <topology evidence="1">Peripheral membrane protein</topology>
    </subcellularLocation>
</comment>
<evidence type="ECO:0000256" key="3">
    <source>
        <dbReference type="ARBA" id="ARBA00022448"/>
    </source>
</evidence>
<dbReference type="PROSITE" id="PS00211">
    <property type="entry name" value="ABC_TRANSPORTER_1"/>
    <property type="match status" value="1"/>
</dbReference>
<keyword evidence="8 12" id="KW-0067">ATP-binding</keyword>
<dbReference type="FunFam" id="3.40.50.300:FF:000127">
    <property type="entry name" value="Ribose import ATP-binding protein RbsA"/>
    <property type="match status" value="1"/>
</dbReference>
<name>A0A429YUT9_9HYPH</name>
<keyword evidence="3" id="KW-0813">Transport</keyword>
<evidence type="ECO:0000313" key="12">
    <source>
        <dbReference type="EMBL" id="RST85219.1"/>
    </source>
</evidence>
<accession>A0A429YUT9</accession>
<keyword evidence="4" id="KW-1003">Cell membrane</keyword>
<sequence length="506" mass="53906">MSAAVLQATGIHKAFGGAVALHDARLSLHAGEIHAVMGENGSGKSTLLAILSGAQRPDSGSIGFDGKSFGALDPVEARAAGIAIVHQEPQLAPTLTIAENILMGRLPATGGFLNWRRINARAQAVLNMLDIDVDVRTKVAELSIGRRQMIEIAKGLVDEPRILLLDEATSSLDEADAAILFRLLRSLRAKGVAIAFVSHRMTEVMQLADRATVLRDGHFIGTTPIAETDERGLVAMMVGRDLKSYWHRAPARPGRALLELRDVSRGYLRDVTLTVRAGEVVGLAGLVGSGRSALMRTVTGVKAAKSGAILVDGKRVDPRSPAHAHRAGIGYVPEDRKAEGLVMGWSIQRNAALSRMNLRGPMAFLGGSFDRQAFADGSKGLKIKATDPGQRVSELSGGNQQKVVIARELATRPKVLLLDEPTRGIDVGAKEDIYAQISKLVGEGMGMLIASSELQELLGVCHRICVLYQGRIVAEFDAEEATEEGIAYWAAGAHELETPSQGTVVA</sequence>
<dbReference type="SMART" id="SM00382">
    <property type="entry name" value="AAA"/>
    <property type="match status" value="2"/>
</dbReference>
<evidence type="ECO:0000256" key="4">
    <source>
        <dbReference type="ARBA" id="ARBA00022475"/>
    </source>
</evidence>
<comment type="similarity">
    <text evidence="2">Belongs to the ABC transporter superfamily.</text>
</comment>
<evidence type="ECO:0000256" key="10">
    <source>
        <dbReference type="ARBA" id="ARBA00023136"/>
    </source>
</evidence>
<evidence type="ECO:0000256" key="2">
    <source>
        <dbReference type="ARBA" id="ARBA00005417"/>
    </source>
</evidence>